<accession>A0A916N414</accession>
<name>A0A916N414_9BURK</name>
<dbReference type="EMBL" id="CAJPUY010000007">
    <property type="protein sequence ID" value="CAG2140220.1"/>
    <property type="molecule type" value="Genomic_DNA"/>
</dbReference>
<evidence type="ECO:0000313" key="2">
    <source>
        <dbReference type="Proteomes" id="UP000672934"/>
    </source>
</evidence>
<dbReference type="RefSeq" id="WP_211947231.1">
    <property type="nucleotide sequence ID" value="NZ_CAJPUY010000007.1"/>
</dbReference>
<dbReference type="AlphaFoldDB" id="A0A916N414"/>
<protein>
    <submittedName>
        <fullName evidence="1">Uncharacterized protein</fullName>
    </submittedName>
</protein>
<reference evidence="1" key="1">
    <citation type="submission" date="2021-03" db="EMBL/GenBank/DDBJ databases">
        <authorList>
            <person name="Peeters C."/>
        </authorList>
    </citation>
    <scope>NUCLEOTIDE SEQUENCE</scope>
    <source>
        <strain evidence="1">LMG 31506</strain>
    </source>
</reference>
<organism evidence="1 2">
    <name type="scientific">Cupriavidus yeoncheonensis</name>
    <dbReference type="NCBI Taxonomy" id="1462994"/>
    <lineage>
        <taxon>Bacteria</taxon>
        <taxon>Pseudomonadati</taxon>
        <taxon>Pseudomonadota</taxon>
        <taxon>Betaproteobacteria</taxon>
        <taxon>Burkholderiales</taxon>
        <taxon>Burkholderiaceae</taxon>
        <taxon>Cupriavidus</taxon>
    </lineage>
</organism>
<proteinExistence type="predicted"/>
<dbReference type="Proteomes" id="UP000672934">
    <property type="component" value="Unassembled WGS sequence"/>
</dbReference>
<sequence length="85" mass="9297">MPLIETAERVLFQALVHSPEGTNADFRLTGREREPADPAGIYGYAVVDCLASGRQQAYPLDETADWLMAFRQDLLAGSFETPPAA</sequence>
<evidence type="ECO:0000313" key="1">
    <source>
        <dbReference type="EMBL" id="CAG2140220.1"/>
    </source>
</evidence>
<comment type="caution">
    <text evidence="1">The sequence shown here is derived from an EMBL/GenBank/DDBJ whole genome shotgun (WGS) entry which is preliminary data.</text>
</comment>
<gene>
    <name evidence="1" type="ORF">LMG31506_02251</name>
</gene>
<keyword evidence="2" id="KW-1185">Reference proteome</keyword>